<feature type="transmembrane region" description="Helical" evidence="1">
    <location>
        <begin position="118"/>
        <end position="139"/>
    </location>
</feature>
<dbReference type="Pfam" id="PF05425">
    <property type="entry name" value="CopD"/>
    <property type="match status" value="1"/>
</dbReference>
<dbReference type="RefSeq" id="WP_119647954.1">
    <property type="nucleotide sequence ID" value="NZ_QXFI01000026.1"/>
</dbReference>
<keyword evidence="1" id="KW-0812">Transmembrane</keyword>
<keyword evidence="1" id="KW-0472">Membrane</keyword>
<dbReference type="EMBL" id="VNWK01000026">
    <property type="protein sequence ID" value="TXJ94189.1"/>
    <property type="molecule type" value="Genomic_DNA"/>
</dbReference>
<feature type="transmembrane region" description="Helical" evidence="1">
    <location>
        <begin position="51"/>
        <end position="75"/>
    </location>
</feature>
<dbReference type="Proteomes" id="UP000266691">
    <property type="component" value="Unassembled WGS sequence"/>
</dbReference>
<feature type="domain" description="Copper resistance protein D" evidence="2">
    <location>
        <begin position="43"/>
        <end position="134"/>
    </location>
</feature>
<comment type="caution">
    <text evidence="3">The sequence shown here is derived from an EMBL/GenBank/DDBJ whole genome shotgun (WGS) entry which is preliminary data.</text>
</comment>
<keyword evidence="6" id="KW-1185">Reference proteome</keyword>
<evidence type="ECO:0000313" key="4">
    <source>
        <dbReference type="EMBL" id="TXJ94189.1"/>
    </source>
</evidence>
<organism evidence="3 5">
    <name type="scientific">Flagellimonas pelagia</name>
    <dbReference type="NCBI Taxonomy" id="2306998"/>
    <lineage>
        <taxon>Bacteria</taxon>
        <taxon>Pseudomonadati</taxon>
        <taxon>Bacteroidota</taxon>
        <taxon>Flavobacteriia</taxon>
        <taxon>Flavobacteriales</taxon>
        <taxon>Flavobacteriaceae</taxon>
        <taxon>Flagellimonas</taxon>
    </lineage>
</organism>
<keyword evidence="1" id="KW-1133">Transmembrane helix</keyword>
<dbReference type="AlphaFoldDB" id="A0A3A1NJK9"/>
<evidence type="ECO:0000313" key="3">
    <source>
        <dbReference type="EMBL" id="RIV44273.1"/>
    </source>
</evidence>
<dbReference type="GO" id="GO:0016020">
    <property type="term" value="C:membrane"/>
    <property type="evidence" value="ECO:0007669"/>
    <property type="project" value="InterPro"/>
</dbReference>
<dbReference type="Proteomes" id="UP000321621">
    <property type="component" value="Unassembled WGS sequence"/>
</dbReference>
<evidence type="ECO:0000313" key="6">
    <source>
        <dbReference type="Proteomes" id="UP000321621"/>
    </source>
</evidence>
<evidence type="ECO:0000313" key="5">
    <source>
        <dbReference type="Proteomes" id="UP000266691"/>
    </source>
</evidence>
<dbReference type="InterPro" id="IPR008457">
    <property type="entry name" value="Cu-R_CopD_dom"/>
</dbReference>
<gene>
    <name evidence="3" type="ORF">D2V05_12420</name>
    <name evidence="4" type="ORF">FQ017_12310</name>
</gene>
<dbReference type="OrthoDB" id="1162754at2"/>
<feature type="transmembrane region" description="Helical" evidence="1">
    <location>
        <begin position="6"/>
        <end position="30"/>
    </location>
</feature>
<evidence type="ECO:0000259" key="2">
    <source>
        <dbReference type="Pfam" id="PF05425"/>
    </source>
</evidence>
<proteinExistence type="predicted"/>
<dbReference type="EMBL" id="QXFI01000026">
    <property type="protein sequence ID" value="RIV44273.1"/>
    <property type="molecule type" value="Genomic_DNA"/>
</dbReference>
<sequence length="145" mass="16247">MVPKTIIFIHLLAAMIWTGGHLILALGFLPRALKKNNFSIIAQFEERYEKIGIPSLLILVVTGIYMAAVYAPSFFDWDLDDHYTRHIALKLLLLLLITVGLAIHARFFLIPKKKLRPLAWHIIGVTITAVLFVLVGFSARSGGIL</sequence>
<evidence type="ECO:0000256" key="1">
    <source>
        <dbReference type="SAM" id="Phobius"/>
    </source>
</evidence>
<feature type="transmembrane region" description="Helical" evidence="1">
    <location>
        <begin position="87"/>
        <end position="109"/>
    </location>
</feature>
<reference evidence="4 6" key="2">
    <citation type="submission" date="2019-07" db="EMBL/GenBank/DDBJ databases">
        <title>Draft genome of two Muricauda strains isolated from deep sea.</title>
        <authorList>
            <person name="Sun C."/>
        </authorList>
    </citation>
    <scope>NUCLEOTIDE SEQUENCE [LARGE SCALE GENOMIC DNA]</scope>
    <source>
        <strain evidence="4 6">72</strain>
    </source>
</reference>
<name>A0A3A1NJK9_9FLAO</name>
<accession>A0A3A1NJK9</accession>
<protein>
    <submittedName>
        <fullName evidence="3">Copper resistance protein CopD</fullName>
    </submittedName>
</protein>
<reference evidence="3 5" key="1">
    <citation type="submission" date="2018-08" db="EMBL/GenBank/DDBJ databases">
        <title>Proposal of Muricauda 72 sp.nov. and Muricauda NH166 sp.nov., isolated from seawater.</title>
        <authorList>
            <person name="Cheng H."/>
            <person name="Wu Y.-H."/>
            <person name="Guo L.-L."/>
            <person name="Xu X.-W."/>
        </authorList>
    </citation>
    <scope>NUCLEOTIDE SEQUENCE [LARGE SCALE GENOMIC DNA]</scope>
    <source>
        <strain evidence="3 5">72</strain>
    </source>
</reference>